<dbReference type="Pfam" id="PF13193">
    <property type="entry name" value="AMP-binding_C"/>
    <property type="match status" value="1"/>
</dbReference>
<name>A0A1H4B7L3_ALKAM</name>
<keyword evidence="4" id="KW-1185">Reference proteome</keyword>
<dbReference type="Gene3D" id="3.30.300.30">
    <property type="match status" value="1"/>
</dbReference>
<dbReference type="GO" id="GO:0006631">
    <property type="term" value="P:fatty acid metabolic process"/>
    <property type="evidence" value="ECO:0007669"/>
    <property type="project" value="TreeGrafter"/>
</dbReference>
<accession>A0A1H4B7L3</accession>
<protein>
    <submittedName>
        <fullName evidence="3">Acyl-CoA synthetase (AMP-forming)/AMP-acid ligase II</fullName>
    </submittedName>
</protein>
<dbReference type="RefSeq" id="WP_091341470.1">
    <property type="nucleotide sequence ID" value="NZ_FNRM01000003.1"/>
</dbReference>
<evidence type="ECO:0000313" key="4">
    <source>
        <dbReference type="Proteomes" id="UP000198773"/>
    </source>
</evidence>
<dbReference type="Pfam" id="PF00501">
    <property type="entry name" value="AMP-binding"/>
    <property type="match status" value="1"/>
</dbReference>
<dbReference type="InterPro" id="IPR000873">
    <property type="entry name" value="AMP-dep_synth/lig_dom"/>
</dbReference>
<dbReference type="EMBL" id="FNRM01000003">
    <property type="protein sequence ID" value="SEA44235.1"/>
    <property type="molecule type" value="Genomic_DNA"/>
</dbReference>
<dbReference type="OrthoDB" id="7055148at2"/>
<dbReference type="Proteomes" id="UP000198773">
    <property type="component" value="Unassembled WGS sequence"/>
</dbReference>
<sequence length="432" mass="47553">MMAFWQQLPQTPPDRLAVDGALPLSFEQLHNRATQLRNTHPELYGKALALEYTSTTEFLCALLAFDGWCSALYLLPDTTQELAMPADLMHWPADTAVKTPLSELCHSTEPALETVWYLATSGTTGTPKWIPHRFASLCRAVKSNPASALRWGLCYQPYRFAGLQVLLQSALSGACLIDASSGDAHQRMQVFKRYQVNALSATPSLWRQLLMTNQLAELPLLQLTLGGEIADQPLLTKLQQLFPTARVLHIYASTEAGVGFSVSDGQAGFPEAWLQQTRSGIQMRINAEHHLCIKPATVPVRSQHIVVDADGFIDTSDVVQLKSGRVLFLGRANGAINVGGNKVHPEQVEQVLLQHEAVLQARVYGKASSVLGQLVVADVVAKPGSDLKKLPSQLMQLCLTQLQRYQIPTRYHWVSELANNSSGKLSRKESNV</sequence>
<dbReference type="AlphaFoldDB" id="A0A1H4B7L3"/>
<gene>
    <name evidence="3" type="ORF">SAMN04488051_103220</name>
</gene>
<dbReference type="InterPro" id="IPR045851">
    <property type="entry name" value="AMP-bd_C_sf"/>
</dbReference>
<dbReference type="PANTHER" id="PTHR43201">
    <property type="entry name" value="ACYL-COA SYNTHETASE"/>
    <property type="match status" value="1"/>
</dbReference>
<dbReference type="GO" id="GO:0031956">
    <property type="term" value="F:medium-chain fatty acid-CoA ligase activity"/>
    <property type="evidence" value="ECO:0007669"/>
    <property type="project" value="TreeGrafter"/>
</dbReference>
<dbReference type="SUPFAM" id="SSF56801">
    <property type="entry name" value="Acetyl-CoA synthetase-like"/>
    <property type="match status" value="1"/>
</dbReference>
<dbReference type="InterPro" id="IPR042099">
    <property type="entry name" value="ANL_N_sf"/>
</dbReference>
<proteinExistence type="predicted"/>
<feature type="domain" description="AMP-dependent synthetase/ligase" evidence="1">
    <location>
        <begin position="115"/>
        <end position="268"/>
    </location>
</feature>
<evidence type="ECO:0000259" key="2">
    <source>
        <dbReference type="Pfam" id="PF13193"/>
    </source>
</evidence>
<dbReference type="InterPro" id="IPR025110">
    <property type="entry name" value="AMP-bd_C"/>
</dbReference>
<evidence type="ECO:0000313" key="3">
    <source>
        <dbReference type="EMBL" id="SEA44235.1"/>
    </source>
</evidence>
<dbReference type="Gene3D" id="3.40.50.12780">
    <property type="entry name" value="N-terminal domain of ligase-like"/>
    <property type="match status" value="1"/>
</dbReference>
<reference evidence="3 4" key="1">
    <citation type="submission" date="2016-10" db="EMBL/GenBank/DDBJ databases">
        <authorList>
            <person name="de Groot N.N."/>
        </authorList>
    </citation>
    <scope>NUCLEOTIDE SEQUENCE [LARGE SCALE GENOMIC DNA]</scope>
    <source>
        <strain evidence="3 4">CGMCC 1.3430</strain>
    </source>
</reference>
<keyword evidence="3" id="KW-0436">Ligase</keyword>
<feature type="domain" description="AMP-binding enzyme C-terminal" evidence="2">
    <location>
        <begin position="347"/>
        <end position="424"/>
    </location>
</feature>
<dbReference type="CDD" id="cd04433">
    <property type="entry name" value="AFD_class_I"/>
    <property type="match status" value="1"/>
</dbReference>
<dbReference type="PANTHER" id="PTHR43201:SF32">
    <property type="entry name" value="2-SUCCINYLBENZOATE--COA LIGASE, CHLOROPLASTIC_PEROXISOMAL"/>
    <property type="match status" value="1"/>
</dbReference>
<evidence type="ECO:0000259" key="1">
    <source>
        <dbReference type="Pfam" id="PF00501"/>
    </source>
</evidence>
<organism evidence="3 4">
    <name type="scientific">Alkalimonas amylolytica</name>
    <dbReference type="NCBI Taxonomy" id="152573"/>
    <lineage>
        <taxon>Bacteria</taxon>
        <taxon>Pseudomonadati</taxon>
        <taxon>Pseudomonadota</taxon>
        <taxon>Gammaproteobacteria</taxon>
        <taxon>Alkalimonas</taxon>
    </lineage>
</organism>
<dbReference type="STRING" id="152573.SAMN04488051_103220"/>